<accession>A0A938X701</accession>
<dbReference type="AlphaFoldDB" id="A0A938X701"/>
<feature type="domain" description="RND related beta-barrel" evidence="1">
    <location>
        <begin position="258"/>
        <end position="325"/>
    </location>
</feature>
<dbReference type="Pfam" id="PF26018">
    <property type="entry name" value="BSH_RND_rel"/>
    <property type="match status" value="1"/>
</dbReference>
<dbReference type="EMBL" id="JACJKY010000015">
    <property type="protein sequence ID" value="MBM6921346.1"/>
    <property type="molecule type" value="Genomic_DNA"/>
</dbReference>
<dbReference type="InterPro" id="IPR058709">
    <property type="entry name" value="BSH_RND-rel"/>
</dbReference>
<feature type="domain" description="RND related barrel-sandwich hybrid" evidence="2">
    <location>
        <begin position="57"/>
        <end position="249"/>
    </location>
</feature>
<reference evidence="3" key="2">
    <citation type="journal article" date="2021" name="Sci. Rep.">
        <title>The distribution of antibiotic resistance genes in chicken gut microbiota commensals.</title>
        <authorList>
            <person name="Juricova H."/>
            <person name="Matiasovicova J."/>
            <person name="Kubasova T."/>
            <person name="Cejkova D."/>
            <person name="Rychlik I."/>
        </authorList>
    </citation>
    <scope>NUCLEOTIDE SEQUENCE</scope>
    <source>
        <strain evidence="3">An559</strain>
    </source>
</reference>
<reference evidence="3" key="1">
    <citation type="submission" date="2020-08" db="EMBL/GenBank/DDBJ databases">
        <authorList>
            <person name="Cejkova D."/>
            <person name="Kubasova T."/>
            <person name="Jahodarova E."/>
            <person name="Rychlik I."/>
        </authorList>
    </citation>
    <scope>NUCLEOTIDE SEQUENCE</scope>
    <source>
        <strain evidence="3">An559</strain>
    </source>
</reference>
<dbReference type="Pfam" id="PF26011">
    <property type="entry name" value="Beta-barrel_RND_rel"/>
    <property type="match status" value="1"/>
</dbReference>
<evidence type="ECO:0000313" key="3">
    <source>
        <dbReference type="EMBL" id="MBM6921346.1"/>
    </source>
</evidence>
<gene>
    <name evidence="3" type="ORF">H6A12_09280</name>
</gene>
<dbReference type="InterPro" id="IPR058729">
    <property type="entry name" value="Beta-barrel_RND-rel"/>
</dbReference>
<comment type="caution">
    <text evidence="3">The sequence shown here is derived from an EMBL/GenBank/DDBJ whole genome shotgun (WGS) entry which is preliminary data.</text>
</comment>
<dbReference type="Proteomes" id="UP000774750">
    <property type="component" value="Unassembled WGS sequence"/>
</dbReference>
<name>A0A938X701_9FIRM</name>
<evidence type="ECO:0000259" key="1">
    <source>
        <dbReference type="Pfam" id="PF26011"/>
    </source>
</evidence>
<evidence type="ECO:0008006" key="5">
    <source>
        <dbReference type="Google" id="ProtNLM"/>
    </source>
</evidence>
<sequence>MKSKVFKILIAIASAGILFGIGWQVFTAFYDPYESVTVKQGTYEKKVELSGYFVRDEKAITVEQPGAISYAYKNGERAAREAELLRIYKEEETLQALEQLDELSASREILLQINQGIGSDGLNLDLVKRQLSDVRTSLMHAVDDGAYSELNTLSQQLLLCLNRYKLCIGEDLSLETTIAELDKQIAEISKTIPQPDSVIKTDQPGYFCSNGDGLESTYTVASLDSITVDSVHEVLSNQENALSEGTSTVGKMVYSNTWYFVSEINTDDAEYFKEGKSISLSFASHNSQTVDTTVEKILIEEGKETAVVVFKGDTVNAELLSMRFETPSATVFSYSGIIVPKDAVRIERNVNEEGYSENQKIVYALLGKTVRSRKLDIIYEDENVVVSRPSEISGYVSAYDQVIIKGRELNDTTQ</sequence>
<dbReference type="RefSeq" id="WP_204447192.1">
    <property type="nucleotide sequence ID" value="NZ_JACJKY010000015.1"/>
</dbReference>
<keyword evidence="4" id="KW-1185">Reference proteome</keyword>
<organism evidence="3 4">
    <name type="scientific">Merdimmobilis hominis</name>
    <dbReference type="NCBI Taxonomy" id="2897707"/>
    <lineage>
        <taxon>Bacteria</taxon>
        <taxon>Bacillati</taxon>
        <taxon>Bacillota</taxon>
        <taxon>Clostridia</taxon>
        <taxon>Eubacteriales</taxon>
        <taxon>Oscillospiraceae</taxon>
        <taxon>Merdimmobilis</taxon>
    </lineage>
</organism>
<evidence type="ECO:0000259" key="2">
    <source>
        <dbReference type="Pfam" id="PF26018"/>
    </source>
</evidence>
<proteinExistence type="predicted"/>
<evidence type="ECO:0000313" key="4">
    <source>
        <dbReference type="Proteomes" id="UP000774750"/>
    </source>
</evidence>
<protein>
    <recommendedName>
        <fullName evidence="5">HlyD family secretion protein</fullName>
    </recommendedName>
</protein>